<dbReference type="KEGG" id="cko:CKO_00711"/>
<name>A8AEE9_CITK8</name>
<accession>A8AEE9</accession>
<evidence type="ECO:0000313" key="2">
    <source>
        <dbReference type="Proteomes" id="UP000008148"/>
    </source>
</evidence>
<gene>
    <name evidence="1" type="ordered locus">CKO_00711</name>
</gene>
<sequence length="44" mass="5204">MRLLFLFSFSINAIQTPRLAFIFQLSGLQHFVKVTPLLHWHGDY</sequence>
<dbReference type="EMBL" id="CP000822">
    <property type="protein sequence ID" value="ABV11863.1"/>
    <property type="molecule type" value="Genomic_DNA"/>
</dbReference>
<protein>
    <submittedName>
        <fullName evidence="1">Uncharacterized protein</fullName>
    </submittedName>
</protein>
<reference evidence="1 2" key="1">
    <citation type="submission" date="2007-08" db="EMBL/GenBank/DDBJ databases">
        <authorList>
            <consortium name="The Citrobacter koseri Genome Sequencing Project"/>
            <person name="McClelland M."/>
            <person name="Sanderson E.K."/>
            <person name="Porwollik S."/>
            <person name="Spieth J."/>
            <person name="Clifton W.S."/>
            <person name="Latreille P."/>
            <person name="Courtney L."/>
            <person name="Wang C."/>
            <person name="Pepin K."/>
            <person name="Bhonagiri V."/>
            <person name="Nash W."/>
            <person name="Johnson M."/>
            <person name="Thiruvilangam P."/>
            <person name="Wilson R."/>
        </authorList>
    </citation>
    <scope>NUCLEOTIDE SEQUENCE [LARGE SCALE GENOMIC DNA]</scope>
    <source>
        <strain evidence="2">ATCC BAA-895 / CDC 4225-83 / SGSC4696</strain>
    </source>
</reference>
<keyword evidence="2" id="KW-1185">Reference proteome</keyword>
<organism evidence="1 2">
    <name type="scientific">Citrobacter koseri (strain ATCC BAA-895 / CDC 4225-83 / SGSC4696)</name>
    <dbReference type="NCBI Taxonomy" id="290338"/>
    <lineage>
        <taxon>Bacteria</taxon>
        <taxon>Pseudomonadati</taxon>
        <taxon>Pseudomonadota</taxon>
        <taxon>Gammaproteobacteria</taxon>
        <taxon>Enterobacterales</taxon>
        <taxon>Enterobacteriaceae</taxon>
        <taxon>Citrobacter</taxon>
    </lineage>
</organism>
<proteinExistence type="predicted"/>
<dbReference type="Proteomes" id="UP000008148">
    <property type="component" value="Chromosome"/>
</dbReference>
<dbReference type="AlphaFoldDB" id="A8AEE9"/>
<dbReference type="HOGENOM" id="CLU_3214167_0_0_6"/>
<evidence type="ECO:0000313" key="1">
    <source>
        <dbReference type="EMBL" id="ABV11863.1"/>
    </source>
</evidence>